<dbReference type="PANTHER" id="PTHR33121">
    <property type="entry name" value="CYCLIC DI-GMP PHOSPHODIESTERASE PDEF"/>
    <property type="match status" value="1"/>
</dbReference>
<dbReference type="SUPFAM" id="SSF141868">
    <property type="entry name" value="EAL domain-like"/>
    <property type="match status" value="1"/>
</dbReference>
<dbReference type="InterPro" id="IPR011623">
    <property type="entry name" value="7TMR_DISM_rcpt_extracell_dom1"/>
</dbReference>
<dbReference type="EC" id="3.1.4.52" evidence="1"/>
<evidence type="ECO:0000313" key="7">
    <source>
        <dbReference type="Proteomes" id="UP000298325"/>
    </source>
</evidence>
<dbReference type="NCBIfam" id="TIGR00254">
    <property type="entry name" value="GGDEF"/>
    <property type="match status" value="1"/>
</dbReference>
<feature type="transmembrane region" description="Helical" evidence="3">
    <location>
        <begin position="382"/>
        <end position="400"/>
    </location>
</feature>
<dbReference type="InterPro" id="IPR029787">
    <property type="entry name" value="Nucleotide_cyclase"/>
</dbReference>
<feature type="transmembrane region" description="Helical" evidence="3">
    <location>
        <begin position="266"/>
        <end position="286"/>
    </location>
</feature>
<dbReference type="FunFam" id="3.20.20.450:FF:000001">
    <property type="entry name" value="Cyclic di-GMP phosphodiesterase yahA"/>
    <property type="match status" value="1"/>
</dbReference>
<dbReference type="Gene3D" id="3.20.20.450">
    <property type="entry name" value="EAL domain"/>
    <property type="match status" value="1"/>
</dbReference>
<protein>
    <recommendedName>
        <fullName evidence="1">cyclic-guanylate-specific phosphodiesterase</fullName>
        <ecNumber evidence="1">3.1.4.52</ecNumber>
    </recommendedName>
</protein>
<dbReference type="Pfam" id="PF07696">
    <property type="entry name" value="7TMR-DISMED2"/>
    <property type="match status" value="1"/>
</dbReference>
<dbReference type="SUPFAM" id="SSF55073">
    <property type="entry name" value="Nucleotide cyclase"/>
    <property type="match status" value="1"/>
</dbReference>
<dbReference type="PROSITE" id="PS50883">
    <property type="entry name" value="EAL"/>
    <property type="match status" value="1"/>
</dbReference>
<dbReference type="SMART" id="SM00267">
    <property type="entry name" value="GGDEF"/>
    <property type="match status" value="1"/>
</dbReference>
<organism evidence="6 7">
    <name type="scientific">Marinobacter confluentis</name>
    <dbReference type="NCBI Taxonomy" id="1697557"/>
    <lineage>
        <taxon>Bacteria</taxon>
        <taxon>Pseudomonadati</taxon>
        <taxon>Pseudomonadota</taxon>
        <taxon>Gammaproteobacteria</taxon>
        <taxon>Pseudomonadales</taxon>
        <taxon>Marinobacteraceae</taxon>
        <taxon>Marinobacter</taxon>
    </lineage>
</organism>
<evidence type="ECO:0000256" key="3">
    <source>
        <dbReference type="SAM" id="Phobius"/>
    </source>
</evidence>
<feature type="transmembrane region" description="Helical" evidence="3">
    <location>
        <begin position="324"/>
        <end position="344"/>
    </location>
</feature>
<dbReference type="InterPro" id="IPR050706">
    <property type="entry name" value="Cyclic-di-GMP_PDE-like"/>
</dbReference>
<dbReference type="Gene3D" id="2.60.40.2380">
    <property type="match status" value="1"/>
</dbReference>
<dbReference type="InterPro" id="IPR000160">
    <property type="entry name" value="GGDEF_dom"/>
</dbReference>
<keyword evidence="3" id="KW-0472">Membrane</keyword>
<feature type="transmembrane region" description="Helical" evidence="3">
    <location>
        <begin position="298"/>
        <end position="318"/>
    </location>
</feature>
<dbReference type="CDD" id="cd01948">
    <property type="entry name" value="EAL"/>
    <property type="match status" value="1"/>
</dbReference>
<evidence type="ECO:0000256" key="2">
    <source>
        <dbReference type="ARBA" id="ARBA00022636"/>
    </source>
</evidence>
<dbReference type="InterPro" id="IPR001633">
    <property type="entry name" value="EAL_dom"/>
</dbReference>
<dbReference type="InterPro" id="IPR043128">
    <property type="entry name" value="Rev_trsase/Diguanyl_cyclase"/>
</dbReference>
<evidence type="ECO:0000259" key="4">
    <source>
        <dbReference type="PROSITE" id="PS50883"/>
    </source>
</evidence>
<keyword evidence="3" id="KW-0812">Transmembrane</keyword>
<dbReference type="GO" id="GO:0071111">
    <property type="term" value="F:cyclic-guanylate-specific phosphodiesterase activity"/>
    <property type="evidence" value="ECO:0007669"/>
    <property type="project" value="UniProtKB-EC"/>
</dbReference>
<dbReference type="EMBL" id="SRPF01000001">
    <property type="protein sequence ID" value="TGN41298.1"/>
    <property type="molecule type" value="Genomic_DNA"/>
</dbReference>
<name>A0A4Z1C225_9GAMM</name>
<keyword evidence="2" id="KW-0973">c-di-GMP</keyword>
<dbReference type="Pfam" id="PF00990">
    <property type="entry name" value="GGDEF"/>
    <property type="match status" value="1"/>
</dbReference>
<dbReference type="CDD" id="cd01949">
    <property type="entry name" value="GGDEF"/>
    <property type="match status" value="1"/>
</dbReference>
<feature type="transmembrane region" description="Helical" evidence="3">
    <location>
        <begin position="205"/>
        <end position="223"/>
    </location>
</feature>
<dbReference type="PROSITE" id="PS50887">
    <property type="entry name" value="GGDEF"/>
    <property type="match status" value="1"/>
</dbReference>
<dbReference type="Pfam" id="PF07695">
    <property type="entry name" value="7TMR-DISM_7TM"/>
    <property type="match status" value="1"/>
</dbReference>
<dbReference type="PANTHER" id="PTHR33121:SF19">
    <property type="entry name" value="CYCLIC DI-GMP PHOSPHODIESTERASE PA2567"/>
    <property type="match status" value="1"/>
</dbReference>
<dbReference type="Pfam" id="PF00563">
    <property type="entry name" value="EAL"/>
    <property type="match status" value="1"/>
</dbReference>
<sequence>MHGFCNGKTPECCSGQAASTIWTAVFALLFGLLFMVGPVLAVEVRWDQQELDITGGYEFLREGDRTLSVDQVRHPLMADQWQALEGKPNFGYLRDAVWYRLDLEVLTQGDIRRYFEVSYPLLDRVELYHFADGLPVFKALTGDNLPHGERPVDVRTFVFPLLLDHEKEHILYLRVQTSGAHQLPARLWKPETFYSANEKDMMWRAMFYGMLLIMAASTLYLTFTIRERSFLYFFGVQIFLMVIMTGLHGVAFQYLFPRLPRVHELLILTSVPLGTMLFSLFSIEFLNLRTRLRWGFQLLRLMAALTFVAFLGGFFLSYDLSTRISVMLAAMSCLSILTVGLALLHKGDRSARHFVVAWVALLVGVVSHILGLSAVLPETWQIPYAVEIGSVSASLLLYFAMGDRFHTERSARIEEQHARIEAMQARELAESRVMEAARHHGLTGLPNRVALEECLQQHLGVAARPGKSLALVLLHLRGFDDINKTLGHENADAILTEMAGRMDTLVKAQPGHLLIENQASRVFAVAHVEGVTFACVFRPPCKDDMAPLMGALAEGVRQPVAFRGLSVDLGLVGGCSFYPDDSPDVPTLLRHAFIAFDRADAEADHMAVFTADLNPYSERRLTLMTHLRMALDSDDLTLSFQPQLSVSTGRVSGFEALLRWQHPDHGFVPPDEFIPMAEQTGLIRPVTAWVLEKSLAFCRELEQVGFKVGVSVNISAVNLRETSFVDIVREALERHQVAADRLVLEVTETATMVDPKAALQCLRALNEAGIRLSIDDFGTGYSSLSYIRKLPVHEIKIDRSFVMEMSSNRGDATIVRATINMCHDLGYDVVAEGVENQDTCDLLSSMGCDIAQGYHLSRPIPRADVIDWLRTYYQESGQQPFPARVQSH</sequence>
<gene>
    <name evidence="6" type="ORF">E5Q11_01720</name>
</gene>
<comment type="caution">
    <text evidence="6">The sequence shown here is derived from an EMBL/GenBank/DDBJ whole genome shotgun (WGS) entry which is preliminary data.</text>
</comment>
<dbReference type="SMART" id="SM00052">
    <property type="entry name" value="EAL"/>
    <property type="match status" value="1"/>
</dbReference>
<dbReference type="Gene3D" id="3.30.70.270">
    <property type="match status" value="1"/>
</dbReference>
<evidence type="ECO:0000259" key="5">
    <source>
        <dbReference type="PROSITE" id="PS50887"/>
    </source>
</evidence>
<evidence type="ECO:0000256" key="1">
    <source>
        <dbReference type="ARBA" id="ARBA00012282"/>
    </source>
</evidence>
<evidence type="ECO:0000313" key="6">
    <source>
        <dbReference type="EMBL" id="TGN41298.1"/>
    </source>
</evidence>
<feature type="domain" description="EAL" evidence="4">
    <location>
        <begin position="620"/>
        <end position="873"/>
    </location>
</feature>
<dbReference type="OrthoDB" id="6279314at2"/>
<reference evidence="6 7" key="1">
    <citation type="submission" date="2019-04" db="EMBL/GenBank/DDBJ databases">
        <authorList>
            <person name="Park S."/>
            <person name="Yoon J.-H."/>
        </authorList>
    </citation>
    <scope>NUCLEOTIDE SEQUENCE [LARGE SCALE GENOMIC DNA]</scope>
    <source>
        <strain evidence="6 7">HJM-18</strain>
    </source>
</reference>
<dbReference type="Proteomes" id="UP000298325">
    <property type="component" value="Unassembled WGS sequence"/>
</dbReference>
<feature type="transmembrane region" description="Helical" evidence="3">
    <location>
        <begin position="356"/>
        <end position="376"/>
    </location>
</feature>
<feature type="domain" description="GGDEF" evidence="5">
    <location>
        <begin position="467"/>
        <end position="612"/>
    </location>
</feature>
<dbReference type="InterPro" id="IPR035919">
    <property type="entry name" value="EAL_sf"/>
</dbReference>
<feature type="transmembrane region" description="Helical" evidence="3">
    <location>
        <begin position="230"/>
        <end position="254"/>
    </location>
</feature>
<dbReference type="InterPro" id="IPR011622">
    <property type="entry name" value="7TMR_DISM_rcpt_extracell_dom2"/>
</dbReference>
<keyword evidence="3" id="KW-1133">Transmembrane helix</keyword>
<dbReference type="AlphaFoldDB" id="A0A4Z1C225"/>
<keyword evidence="7" id="KW-1185">Reference proteome</keyword>
<accession>A0A4Z1C225</accession>
<proteinExistence type="predicted"/>
<feature type="transmembrane region" description="Helical" evidence="3">
    <location>
        <begin position="21"/>
        <end position="41"/>
    </location>
</feature>